<evidence type="ECO:0000313" key="2">
    <source>
        <dbReference type="EMBL" id="GAA3596436.1"/>
    </source>
</evidence>
<dbReference type="SUPFAM" id="SSF51905">
    <property type="entry name" value="FAD/NAD(P)-binding domain"/>
    <property type="match status" value="1"/>
</dbReference>
<evidence type="ECO:0000259" key="1">
    <source>
        <dbReference type="Pfam" id="PF01266"/>
    </source>
</evidence>
<dbReference type="Gene3D" id="3.30.9.10">
    <property type="entry name" value="D-Amino Acid Oxidase, subunit A, domain 2"/>
    <property type="match status" value="1"/>
</dbReference>
<organism evidence="2 3">
    <name type="scientific">Kineosporia mesophila</name>
    <dbReference type="NCBI Taxonomy" id="566012"/>
    <lineage>
        <taxon>Bacteria</taxon>
        <taxon>Bacillati</taxon>
        <taxon>Actinomycetota</taxon>
        <taxon>Actinomycetes</taxon>
        <taxon>Kineosporiales</taxon>
        <taxon>Kineosporiaceae</taxon>
        <taxon>Kineosporia</taxon>
    </lineage>
</organism>
<sequence length="486" mass="52337">MARSSSWAGGSLTGASHTPLWLDTAGAPAPRRSLDADLLVDLLVVGGGFTGLWAALQAAEENPGLVVALVEAGSLGWAASGRNGGFCSATLTHGLGNGMSRWPGEMALLERLGRENLDGIEQSIARHGIDCGWTRAGEMTAAVESWQVDDLVESVRVSRQLGGRATMVDAVGARAVAGSHTYLAGAVDPDSTAVLDPARLVWGLANAVERLGVTIVEGTRVVGLRDEGTRVAVGVCTGLDTGLAAAPESSLVREFTVRASRVVLATNVFPNPLRRLRPFTVPVWDHVLATEPLTDRQWDDLGWHGGQGISDAGNQFHYYRTTADRRVVWGGYDALYYYGSDLSQRRMRREDTEKRLAEHFFTTFPQLRGVRFSHTWGGAIDTSTRFTALWARALGGKVASVNGFTGLGVGASRFGARVALDLLDGVENERTRLSMVRRPPLPFPPEPVRWAGIELTRASLARADASNGHRNLWLRTLDRFGLGFDS</sequence>
<comment type="caution">
    <text evidence="2">The sequence shown here is derived from an EMBL/GenBank/DDBJ whole genome shotgun (WGS) entry which is preliminary data.</text>
</comment>
<dbReference type="Pfam" id="PF01266">
    <property type="entry name" value="DAO"/>
    <property type="match status" value="1"/>
</dbReference>
<dbReference type="PANTHER" id="PTHR13847:SF281">
    <property type="entry name" value="FAD DEPENDENT OXIDOREDUCTASE DOMAIN-CONTAINING PROTEIN"/>
    <property type="match status" value="1"/>
</dbReference>
<name>A0ABP6Z5X3_9ACTN</name>
<proteinExistence type="predicted"/>
<keyword evidence="3" id="KW-1185">Reference proteome</keyword>
<dbReference type="InterPro" id="IPR036188">
    <property type="entry name" value="FAD/NAD-bd_sf"/>
</dbReference>
<feature type="domain" description="FAD dependent oxidoreductase" evidence="1">
    <location>
        <begin position="41"/>
        <end position="419"/>
    </location>
</feature>
<dbReference type="RefSeq" id="WP_231487843.1">
    <property type="nucleotide sequence ID" value="NZ_BAAAZO010000001.1"/>
</dbReference>
<gene>
    <name evidence="2" type="ORF">GCM10022223_09570</name>
</gene>
<reference evidence="3" key="1">
    <citation type="journal article" date="2019" name="Int. J. Syst. Evol. Microbiol.">
        <title>The Global Catalogue of Microorganisms (GCM) 10K type strain sequencing project: providing services to taxonomists for standard genome sequencing and annotation.</title>
        <authorList>
            <consortium name="The Broad Institute Genomics Platform"/>
            <consortium name="The Broad Institute Genome Sequencing Center for Infectious Disease"/>
            <person name="Wu L."/>
            <person name="Ma J."/>
        </authorList>
    </citation>
    <scope>NUCLEOTIDE SEQUENCE [LARGE SCALE GENOMIC DNA]</scope>
    <source>
        <strain evidence="3">JCM 16902</strain>
    </source>
</reference>
<protein>
    <submittedName>
        <fullName evidence="2">FAD-dependent oxidoreductase</fullName>
    </submittedName>
</protein>
<accession>A0ABP6Z5X3</accession>
<evidence type="ECO:0000313" key="3">
    <source>
        <dbReference type="Proteomes" id="UP001501074"/>
    </source>
</evidence>
<dbReference type="PANTHER" id="PTHR13847">
    <property type="entry name" value="SARCOSINE DEHYDROGENASE-RELATED"/>
    <property type="match status" value="1"/>
</dbReference>
<dbReference type="Proteomes" id="UP001501074">
    <property type="component" value="Unassembled WGS sequence"/>
</dbReference>
<dbReference type="Gene3D" id="3.50.50.60">
    <property type="entry name" value="FAD/NAD(P)-binding domain"/>
    <property type="match status" value="1"/>
</dbReference>
<dbReference type="InterPro" id="IPR006076">
    <property type="entry name" value="FAD-dep_OxRdtase"/>
</dbReference>
<dbReference type="EMBL" id="BAAAZO010000001">
    <property type="protein sequence ID" value="GAA3596436.1"/>
    <property type="molecule type" value="Genomic_DNA"/>
</dbReference>